<keyword evidence="9" id="KW-0472">Membrane</keyword>
<dbReference type="Proteomes" id="UP000611796">
    <property type="component" value="Unassembled WGS sequence"/>
</dbReference>
<proteinExistence type="predicted"/>
<dbReference type="PANTHER" id="PTHR45453:SF1">
    <property type="entry name" value="PHOSPHATE REGULON SENSOR PROTEIN PHOR"/>
    <property type="match status" value="1"/>
</dbReference>
<dbReference type="InterPro" id="IPR036097">
    <property type="entry name" value="HisK_dim/P_sf"/>
</dbReference>
<feature type="domain" description="Histidine kinase" evidence="10">
    <location>
        <begin position="200"/>
        <end position="413"/>
    </location>
</feature>
<dbReference type="Pfam" id="PF02518">
    <property type="entry name" value="HATPase_c"/>
    <property type="match status" value="1"/>
</dbReference>
<dbReference type="InterPro" id="IPR004358">
    <property type="entry name" value="Sig_transdc_His_kin-like_C"/>
</dbReference>
<name>A0ABR7JZG5_9FIRM</name>
<keyword evidence="5" id="KW-0808">Transferase</keyword>
<evidence type="ECO:0000313" key="11">
    <source>
        <dbReference type="EMBL" id="MBC6002248.1"/>
    </source>
</evidence>
<evidence type="ECO:0000256" key="6">
    <source>
        <dbReference type="ARBA" id="ARBA00022777"/>
    </source>
</evidence>
<keyword evidence="7" id="KW-0902">Two-component regulatory system</keyword>
<dbReference type="Pfam" id="PF00512">
    <property type="entry name" value="HisKA"/>
    <property type="match status" value="1"/>
</dbReference>
<keyword evidence="6 11" id="KW-0418">Kinase</keyword>
<comment type="subcellular location">
    <subcellularLocation>
        <location evidence="2">Membrane</location>
    </subcellularLocation>
</comment>
<dbReference type="PANTHER" id="PTHR45453">
    <property type="entry name" value="PHOSPHATE REGULON SENSOR PROTEIN PHOR"/>
    <property type="match status" value="1"/>
</dbReference>
<keyword evidence="9" id="KW-0812">Transmembrane</keyword>
<dbReference type="RefSeq" id="WP_187004748.1">
    <property type="nucleotide sequence ID" value="NZ_JACRWD010000001.1"/>
</dbReference>
<evidence type="ECO:0000256" key="5">
    <source>
        <dbReference type="ARBA" id="ARBA00022679"/>
    </source>
</evidence>
<dbReference type="SUPFAM" id="SSF55874">
    <property type="entry name" value="ATPase domain of HSP90 chaperone/DNA topoisomerase II/histidine kinase"/>
    <property type="match status" value="1"/>
</dbReference>
<evidence type="ECO:0000256" key="8">
    <source>
        <dbReference type="SAM" id="Coils"/>
    </source>
</evidence>
<keyword evidence="8" id="KW-0175">Coiled coil</keyword>
<dbReference type="CDD" id="cd00082">
    <property type="entry name" value="HisKA"/>
    <property type="match status" value="1"/>
</dbReference>
<evidence type="ECO:0000256" key="2">
    <source>
        <dbReference type="ARBA" id="ARBA00004370"/>
    </source>
</evidence>
<evidence type="ECO:0000256" key="4">
    <source>
        <dbReference type="ARBA" id="ARBA00022553"/>
    </source>
</evidence>
<dbReference type="CDD" id="cd00075">
    <property type="entry name" value="HATPase"/>
    <property type="match status" value="1"/>
</dbReference>
<keyword evidence="4" id="KW-0597">Phosphoprotein</keyword>
<evidence type="ECO:0000256" key="3">
    <source>
        <dbReference type="ARBA" id="ARBA00012438"/>
    </source>
</evidence>
<dbReference type="PROSITE" id="PS50109">
    <property type="entry name" value="HIS_KIN"/>
    <property type="match status" value="1"/>
</dbReference>
<gene>
    <name evidence="11" type="ORF">H8891_00410</name>
</gene>
<dbReference type="InterPro" id="IPR036890">
    <property type="entry name" value="HATPase_C_sf"/>
</dbReference>
<dbReference type="InterPro" id="IPR003594">
    <property type="entry name" value="HATPase_dom"/>
</dbReference>
<sequence>MIELLKREPIIRRIFLIAIIGVILIFGAFSIFQYKNLKNIYLEQQNINKRIVGKLVNKYPQSESDIVKSVYSESEEYENIGQNILKKYGYDENYNMIRNINFQQHLKYFLVNNLIVFVVVMTLMMLILSNLMKYVFSKLKIISKNIEDIIHNKYEIEDDFKEEGVLNRINSDLNKLSRSLNLKIKNINKEKESIKELVTDISHQLKTPLASLKLYNSLLLEEELDEEDRIEFLTTNKMSINKLHNLIDSLVNISRLEASMISIKKEDKSIKQTLTKAIDSVKGKANLKNIKISVKDFEDKIILHDSKWTEESIFNILENGVKYTHDNGKIEVSLQETINFIRIDIKDNGIGIDKSEFNNIFKRFYRSEKVEEVEGSGVGLYLSRKIIESQGGNIIVSSKIGQGSKFSLFLTKV</sequence>
<evidence type="ECO:0000256" key="1">
    <source>
        <dbReference type="ARBA" id="ARBA00000085"/>
    </source>
</evidence>
<dbReference type="Gene3D" id="3.30.565.10">
    <property type="entry name" value="Histidine kinase-like ATPase, C-terminal domain"/>
    <property type="match status" value="1"/>
</dbReference>
<evidence type="ECO:0000313" key="12">
    <source>
        <dbReference type="Proteomes" id="UP000611796"/>
    </source>
</evidence>
<comment type="catalytic activity">
    <reaction evidence="1">
        <text>ATP + protein L-histidine = ADP + protein N-phospho-L-histidine.</text>
        <dbReference type="EC" id="2.7.13.3"/>
    </reaction>
</comment>
<dbReference type="SMART" id="SM00387">
    <property type="entry name" value="HATPase_c"/>
    <property type="match status" value="1"/>
</dbReference>
<dbReference type="PRINTS" id="PR00344">
    <property type="entry name" value="BCTRLSENSOR"/>
</dbReference>
<dbReference type="InterPro" id="IPR003661">
    <property type="entry name" value="HisK_dim/P_dom"/>
</dbReference>
<dbReference type="SUPFAM" id="SSF47384">
    <property type="entry name" value="Homodimeric domain of signal transducing histidine kinase"/>
    <property type="match status" value="1"/>
</dbReference>
<dbReference type="Gene3D" id="1.10.287.130">
    <property type="match status" value="1"/>
</dbReference>
<accession>A0ABR7JZG5</accession>
<keyword evidence="9" id="KW-1133">Transmembrane helix</keyword>
<dbReference type="EMBL" id="JACRWD010000001">
    <property type="protein sequence ID" value="MBC6002248.1"/>
    <property type="molecule type" value="Genomic_DNA"/>
</dbReference>
<dbReference type="InterPro" id="IPR005467">
    <property type="entry name" value="His_kinase_dom"/>
</dbReference>
<keyword evidence="12" id="KW-1185">Reference proteome</keyword>
<reference evidence="11 12" key="1">
    <citation type="submission" date="2020-08" db="EMBL/GenBank/DDBJ databases">
        <authorList>
            <person name="Liu C."/>
            <person name="Sun Q."/>
        </authorList>
    </citation>
    <scope>NUCLEOTIDE SEQUENCE [LARGE SCALE GENOMIC DNA]</scope>
    <source>
        <strain evidence="11 12">NSJ-45</strain>
    </source>
</reference>
<feature type="coiled-coil region" evidence="8">
    <location>
        <begin position="170"/>
        <end position="197"/>
    </location>
</feature>
<comment type="caution">
    <text evidence="11">The sequence shown here is derived from an EMBL/GenBank/DDBJ whole genome shotgun (WGS) entry which is preliminary data.</text>
</comment>
<feature type="transmembrane region" description="Helical" evidence="9">
    <location>
        <begin position="114"/>
        <end position="136"/>
    </location>
</feature>
<evidence type="ECO:0000259" key="10">
    <source>
        <dbReference type="PROSITE" id="PS50109"/>
    </source>
</evidence>
<feature type="transmembrane region" description="Helical" evidence="9">
    <location>
        <begin position="14"/>
        <end position="34"/>
    </location>
</feature>
<dbReference type="SMART" id="SM00388">
    <property type="entry name" value="HisKA"/>
    <property type="match status" value="1"/>
</dbReference>
<evidence type="ECO:0000256" key="7">
    <source>
        <dbReference type="ARBA" id="ARBA00023012"/>
    </source>
</evidence>
<dbReference type="GO" id="GO:0016301">
    <property type="term" value="F:kinase activity"/>
    <property type="evidence" value="ECO:0007669"/>
    <property type="project" value="UniProtKB-KW"/>
</dbReference>
<dbReference type="EC" id="2.7.13.3" evidence="3"/>
<evidence type="ECO:0000256" key="9">
    <source>
        <dbReference type="SAM" id="Phobius"/>
    </source>
</evidence>
<protein>
    <recommendedName>
        <fullName evidence="3">histidine kinase</fullName>
        <ecNumber evidence="3">2.7.13.3</ecNumber>
    </recommendedName>
</protein>
<organism evidence="11 12">
    <name type="scientific">Paeniclostridium hominis</name>
    <dbReference type="NCBI Taxonomy" id="2764329"/>
    <lineage>
        <taxon>Bacteria</taxon>
        <taxon>Bacillati</taxon>
        <taxon>Bacillota</taxon>
        <taxon>Clostridia</taxon>
        <taxon>Peptostreptococcales</taxon>
        <taxon>Peptostreptococcaceae</taxon>
        <taxon>Paeniclostridium</taxon>
    </lineage>
</organism>
<dbReference type="InterPro" id="IPR050351">
    <property type="entry name" value="BphY/WalK/GraS-like"/>
</dbReference>